<protein>
    <submittedName>
        <fullName evidence="10">Unannotated protein</fullName>
    </submittedName>
</protein>
<dbReference type="GO" id="GO:0015141">
    <property type="term" value="F:succinate transmembrane transporter activity"/>
    <property type="evidence" value="ECO:0007669"/>
    <property type="project" value="TreeGrafter"/>
</dbReference>
<feature type="transmembrane region" description="Helical" evidence="9">
    <location>
        <begin position="92"/>
        <end position="114"/>
    </location>
</feature>
<feature type="region of interest" description="Disordered" evidence="8">
    <location>
        <begin position="443"/>
        <end position="483"/>
    </location>
</feature>
<dbReference type="PANTHER" id="PTHR42865">
    <property type="entry name" value="PROTON/GLUTAMATE-ASPARTATE SYMPORTER"/>
    <property type="match status" value="1"/>
</dbReference>
<comment type="subcellular location">
    <subcellularLocation>
        <location evidence="1">Cell membrane</location>
        <topology evidence="1">Multi-pass membrane protein</topology>
    </subcellularLocation>
</comment>
<dbReference type="NCBIfam" id="NF002461">
    <property type="entry name" value="PRK01663.1"/>
    <property type="match status" value="1"/>
</dbReference>
<dbReference type="InterPro" id="IPR018107">
    <property type="entry name" value="Na-dicarboxylate_symporter_CS"/>
</dbReference>
<dbReference type="SUPFAM" id="SSF118215">
    <property type="entry name" value="Proton glutamate symport protein"/>
    <property type="match status" value="1"/>
</dbReference>
<evidence type="ECO:0000256" key="1">
    <source>
        <dbReference type="ARBA" id="ARBA00004651"/>
    </source>
</evidence>
<dbReference type="Gene3D" id="1.10.3860.10">
    <property type="entry name" value="Sodium:dicarboxylate symporter"/>
    <property type="match status" value="1"/>
</dbReference>
<keyword evidence="2" id="KW-0813">Transport</keyword>
<dbReference type="AlphaFoldDB" id="A0A6J7FMV8"/>
<organism evidence="10">
    <name type="scientific">freshwater metagenome</name>
    <dbReference type="NCBI Taxonomy" id="449393"/>
    <lineage>
        <taxon>unclassified sequences</taxon>
        <taxon>metagenomes</taxon>
        <taxon>ecological metagenomes</taxon>
    </lineage>
</organism>
<dbReference type="FunFam" id="1.10.3860.10:FF:000001">
    <property type="entry name" value="C4-dicarboxylate transport protein"/>
    <property type="match status" value="1"/>
</dbReference>
<dbReference type="EMBL" id="CAFBMK010000005">
    <property type="protein sequence ID" value="CAB4893599.1"/>
    <property type="molecule type" value="Genomic_DNA"/>
</dbReference>
<sequence>MTITAPAATASATPPAKVPWRRRLYTWVIVGILAGGVLGALAPGFAASLEPLGTSFVSLIKMVIAPIIFCTVVAGIGSLDSLRKVGRIGGKALLYFEIVTTIALVLGLVVMNVLKPGVGVHADPSKIEVSEAVSGYIGQGESQQWYEVITHMIPSSVVGAFAEGEILQVLFFSVLFGVALNLMGPTGKPIAAGVERLSQVFFKLVKIIMYAAPVGAFGAMAYTVGEYGTDALTSLLKLILIFYGTSLFFVFGILGTICWRNGVNIFKLLRYMKDELLIVLGTSSSESVLPNVMRKLEHLGASKQVVGLTVPTGYSFNLDGTAIYLTLAALFVAQAQDVTLGLGAQLGLVGILLLTSKGAAGVTGSGFIVLAATLSSLGTVPVAGIMLIFGIDKFMSECRALTNVVGNSVASIVVARSEKQFDEERARLVLNGELPYVAPIEDRLRPPAEDDAAVDAPGTPVDEDRGVPAPAPRPGLATPAGVA</sequence>
<evidence type="ECO:0000256" key="9">
    <source>
        <dbReference type="SAM" id="Phobius"/>
    </source>
</evidence>
<keyword evidence="7 9" id="KW-0472">Membrane</keyword>
<evidence type="ECO:0000256" key="5">
    <source>
        <dbReference type="ARBA" id="ARBA00022847"/>
    </source>
</evidence>
<evidence type="ECO:0000256" key="6">
    <source>
        <dbReference type="ARBA" id="ARBA00022989"/>
    </source>
</evidence>
<dbReference type="PRINTS" id="PR00173">
    <property type="entry name" value="EDTRNSPORT"/>
</dbReference>
<dbReference type="Pfam" id="PF00375">
    <property type="entry name" value="SDF"/>
    <property type="match status" value="1"/>
</dbReference>
<evidence type="ECO:0000256" key="3">
    <source>
        <dbReference type="ARBA" id="ARBA00022475"/>
    </source>
</evidence>
<dbReference type="PROSITE" id="PS00714">
    <property type="entry name" value="NA_DICARBOXYL_SYMP_2"/>
    <property type="match status" value="1"/>
</dbReference>
<evidence type="ECO:0000313" key="10">
    <source>
        <dbReference type="EMBL" id="CAB4893599.1"/>
    </source>
</evidence>
<feature type="transmembrane region" description="Helical" evidence="9">
    <location>
        <begin position="204"/>
        <end position="223"/>
    </location>
</feature>
<dbReference type="GO" id="GO:0015366">
    <property type="term" value="F:malate:proton symporter activity"/>
    <property type="evidence" value="ECO:0007669"/>
    <property type="project" value="TreeGrafter"/>
</dbReference>
<feature type="transmembrane region" description="Helical" evidence="9">
    <location>
        <begin position="340"/>
        <end position="360"/>
    </location>
</feature>
<evidence type="ECO:0000256" key="4">
    <source>
        <dbReference type="ARBA" id="ARBA00022692"/>
    </source>
</evidence>
<dbReference type="InterPro" id="IPR036458">
    <property type="entry name" value="Na:dicarbo_symporter_sf"/>
</dbReference>
<feature type="transmembrane region" description="Helical" evidence="9">
    <location>
        <begin position="24"/>
        <end position="47"/>
    </location>
</feature>
<dbReference type="GO" id="GO:0005886">
    <property type="term" value="C:plasma membrane"/>
    <property type="evidence" value="ECO:0007669"/>
    <property type="project" value="UniProtKB-SubCell"/>
</dbReference>
<evidence type="ECO:0000256" key="8">
    <source>
        <dbReference type="SAM" id="MobiDB-lite"/>
    </source>
</evidence>
<keyword evidence="6 9" id="KW-1133">Transmembrane helix</keyword>
<feature type="transmembrane region" description="Helical" evidence="9">
    <location>
        <begin position="366"/>
        <end position="389"/>
    </location>
</feature>
<accession>A0A6J7FMV8</accession>
<name>A0A6J7FMV8_9ZZZZ</name>
<dbReference type="GO" id="GO:0015138">
    <property type="term" value="F:fumarate transmembrane transporter activity"/>
    <property type="evidence" value="ECO:0007669"/>
    <property type="project" value="TreeGrafter"/>
</dbReference>
<dbReference type="PANTHER" id="PTHR42865:SF1">
    <property type="entry name" value="AEROBIC C4-DICARBOXYLATE TRANSPORT PROTEIN"/>
    <property type="match status" value="1"/>
</dbReference>
<gene>
    <name evidence="10" type="ORF">UFOPK3564_00161</name>
</gene>
<reference evidence="10" key="1">
    <citation type="submission" date="2020-05" db="EMBL/GenBank/DDBJ databases">
        <authorList>
            <person name="Chiriac C."/>
            <person name="Salcher M."/>
            <person name="Ghai R."/>
            <person name="Kavagutti S V."/>
        </authorList>
    </citation>
    <scope>NUCLEOTIDE SEQUENCE</scope>
</reference>
<feature type="transmembrane region" description="Helical" evidence="9">
    <location>
        <begin position="235"/>
        <end position="255"/>
    </location>
</feature>
<evidence type="ECO:0000256" key="7">
    <source>
        <dbReference type="ARBA" id="ARBA00023136"/>
    </source>
</evidence>
<evidence type="ECO:0000256" key="2">
    <source>
        <dbReference type="ARBA" id="ARBA00022448"/>
    </source>
</evidence>
<keyword evidence="5" id="KW-0769">Symport</keyword>
<dbReference type="GO" id="GO:0070778">
    <property type="term" value="P:L-aspartate transmembrane transport"/>
    <property type="evidence" value="ECO:0007669"/>
    <property type="project" value="TreeGrafter"/>
</dbReference>
<keyword evidence="3" id="KW-1003">Cell membrane</keyword>
<feature type="transmembrane region" description="Helical" evidence="9">
    <location>
        <begin position="59"/>
        <end position="80"/>
    </location>
</feature>
<proteinExistence type="predicted"/>
<keyword evidence="4 9" id="KW-0812">Transmembrane</keyword>
<feature type="transmembrane region" description="Helical" evidence="9">
    <location>
        <begin position="166"/>
        <end position="183"/>
    </location>
</feature>
<dbReference type="InterPro" id="IPR001991">
    <property type="entry name" value="Na-dicarboxylate_symporter"/>
</dbReference>